<evidence type="ECO:0000259" key="4">
    <source>
        <dbReference type="Pfam" id="PF10256"/>
    </source>
</evidence>
<dbReference type="InterPro" id="IPR019383">
    <property type="entry name" value="Golgin_A_7/ERF4"/>
</dbReference>
<dbReference type="Proteomes" id="UP000278807">
    <property type="component" value="Unassembled WGS sequence"/>
</dbReference>
<evidence type="ECO:0000313" key="5">
    <source>
        <dbReference type="EMBL" id="VDO01337.1"/>
    </source>
</evidence>
<sequence>MVDPDVIIYEIPEPYVSVTKVDPVIVHGNGDITIFGMSNAFSSEFPPELHGKVAPEEFQETITKVNHQLRRSMSINLKWLLCGFICCCCTIGCSMWPAICVNRKVKRNIEKTLEIENARLYCQLGLNWSLTKQRTTEPVVLMEYVRTYILLLLSFDFHFAHILILIK</sequence>
<dbReference type="OrthoDB" id="67682at2759"/>
<evidence type="ECO:0000256" key="2">
    <source>
        <dbReference type="ARBA" id="ARBA00023136"/>
    </source>
</evidence>
<reference evidence="5 6" key="2">
    <citation type="submission" date="2018-11" db="EMBL/GenBank/DDBJ databases">
        <authorList>
            <consortium name="Pathogen Informatics"/>
        </authorList>
    </citation>
    <scope>NUCLEOTIDE SEQUENCE [LARGE SCALE GENOMIC DNA]</scope>
</reference>
<feature type="transmembrane region" description="Helical" evidence="3">
    <location>
        <begin position="79"/>
        <end position="99"/>
    </location>
</feature>
<dbReference type="Pfam" id="PF10256">
    <property type="entry name" value="Erf4"/>
    <property type="match status" value="1"/>
</dbReference>
<organism evidence="7">
    <name type="scientific">Rodentolepis nana</name>
    <name type="common">Dwarf tapeworm</name>
    <name type="synonym">Hymenolepis nana</name>
    <dbReference type="NCBI Taxonomy" id="102285"/>
    <lineage>
        <taxon>Eukaryota</taxon>
        <taxon>Metazoa</taxon>
        <taxon>Spiralia</taxon>
        <taxon>Lophotrochozoa</taxon>
        <taxon>Platyhelminthes</taxon>
        <taxon>Cestoda</taxon>
        <taxon>Eucestoda</taxon>
        <taxon>Cyclophyllidea</taxon>
        <taxon>Hymenolepididae</taxon>
        <taxon>Rodentolepis</taxon>
    </lineage>
</organism>
<dbReference type="PANTHER" id="PTHR13005:SF4">
    <property type="entry name" value="CYSTEINE-RICH HYDROPHOBIC PROTEIN"/>
    <property type="match status" value="1"/>
</dbReference>
<dbReference type="WBParaSite" id="HNAJ_0000547801-mRNA-1">
    <property type="protein sequence ID" value="HNAJ_0000547801-mRNA-1"/>
    <property type="gene ID" value="HNAJ_0000547801"/>
</dbReference>
<evidence type="ECO:0000256" key="1">
    <source>
        <dbReference type="ARBA" id="ARBA00004370"/>
    </source>
</evidence>
<evidence type="ECO:0000256" key="3">
    <source>
        <dbReference type="SAM" id="Phobius"/>
    </source>
</evidence>
<evidence type="ECO:0000313" key="7">
    <source>
        <dbReference type="WBParaSite" id="HNAJ_0000547801-mRNA-1"/>
    </source>
</evidence>
<keyword evidence="3" id="KW-1133">Transmembrane helix</keyword>
<dbReference type="AlphaFoldDB" id="A0A0R3TEI9"/>
<name>A0A0R3TEI9_RODNA</name>
<accession>A0A0R3TEI9</accession>
<gene>
    <name evidence="5" type="ORF">HNAJ_LOCUS5477</name>
</gene>
<dbReference type="PANTHER" id="PTHR13005">
    <property type="entry name" value="CYSTEINE-RICH HYDROPHOBIC DOMAIN PROTEIN BRAIN X-LINKED PROTEIN"/>
    <property type="match status" value="1"/>
</dbReference>
<protein>
    <submittedName>
        <fullName evidence="7">Erf4 domain-containing protein</fullName>
    </submittedName>
</protein>
<evidence type="ECO:0000313" key="6">
    <source>
        <dbReference type="Proteomes" id="UP000278807"/>
    </source>
</evidence>
<comment type="subcellular location">
    <subcellularLocation>
        <location evidence="1">Membrane</location>
    </subcellularLocation>
</comment>
<proteinExistence type="predicted"/>
<feature type="transmembrane region" description="Helical" evidence="3">
    <location>
        <begin position="148"/>
        <end position="166"/>
    </location>
</feature>
<dbReference type="InterPro" id="IPR039735">
    <property type="entry name" value="CHIC1/2"/>
</dbReference>
<keyword evidence="3" id="KW-0812">Transmembrane</keyword>
<keyword evidence="2 3" id="KW-0472">Membrane</keyword>
<keyword evidence="6" id="KW-1185">Reference proteome</keyword>
<feature type="domain" description="Golgin subfamily A member 7/ERF4" evidence="4">
    <location>
        <begin position="39"/>
        <end position="128"/>
    </location>
</feature>
<dbReference type="EMBL" id="UZAE01004728">
    <property type="protein sequence ID" value="VDO01337.1"/>
    <property type="molecule type" value="Genomic_DNA"/>
</dbReference>
<dbReference type="GO" id="GO:0016020">
    <property type="term" value="C:membrane"/>
    <property type="evidence" value="ECO:0007669"/>
    <property type="project" value="UniProtKB-SubCell"/>
</dbReference>
<reference evidence="7" key="1">
    <citation type="submission" date="2017-02" db="UniProtKB">
        <authorList>
            <consortium name="WormBaseParasite"/>
        </authorList>
    </citation>
    <scope>IDENTIFICATION</scope>
</reference>